<dbReference type="EMBL" id="QXFT01001991">
    <property type="protein sequence ID" value="KAE9306052.1"/>
    <property type="molecule type" value="Genomic_DNA"/>
</dbReference>
<dbReference type="Proteomes" id="UP000434957">
    <property type="component" value="Unassembled WGS sequence"/>
</dbReference>
<protein>
    <submittedName>
        <fullName evidence="1">Uncharacterized protein</fullName>
    </submittedName>
</protein>
<evidence type="ECO:0000313" key="1">
    <source>
        <dbReference type="EMBL" id="KAE9306052.1"/>
    </source>
</evidence>
<reference evidence="1 2" key="1">
    <citation type="submission" date="2018-08" db="EMBL/GenBank/DDBJ databases">
        <title>Genomic investigation of the strawberry pathogen Phytophthora fragariae indicates pathogenicity is determined by transcriptional variation in three key races.</title>
        <authorList>
            <person name="Adams T.M."/>
            <person name="Armitage A.D."/>
            <person name="Sobczyk M.K."/>
            <person name="Bates H.J."/>
            <person name="Dunwell J.M."/>
            <person name="Nellist C.F."/>
            <person name="Harrison R.J."/>
        </authorList>
    </citation>
    <scope>NUCLEOTIDE SEQUENCE [LARGE SCALE GENOMIC DNA]</scope>
    <source>
        <strain evidence="1 2">SCRP333</strain>
    </source>
</reference>
<accession>A0A6A4DCN2</accession>
<organism evidence="1 2">
    <name type="scientific">Phytophthora rubi</name>
    <dbReference type="NCBI Taxonomy" id="129364"/>
    <lineage>
        <taxon>Eukaryota</taxon>
        <taxon>Sar</taxon>
        <taxon>Stramenopiles</taxon>
        <taxon>Oomycota</taxon>
        <taxon>Peronosporomycetes</taxon>
        <taxon>Peronosporales</taxon>
        <taxon>Peronosporaceae</taxon>
        <taxon>Phytophthora</taxon>
    </lineage>
</organism>
<comment type="caution">
    <text evidence="1">The sequence shown here is derived from an EMBL/GenBank/DDBJ whole genome shotgun (WGS) entry which is preliminary data.</text>
</comment>
<sequence>MQGLDSDFCTRTNAQTLLCPDHVVLEDGSVVTGDFVFTSQQ</sequence>
<keyword evidence="2" id="KW-1185">Reference proteome</keyword>
<evidence type="ECO:0000313" key="2">
    <source>
        <dbReference type="Proteomes" id="UP000434957"/>
    </source>
</evidence>
<dbReference type="AlphaFoldDB" id="A0A6A4DCN2"/>
<gene>
    <name evidence="1" type="ORF">PR003_g21334</name>
</gene>
<name>A0A6A4DCN2_9STRA</name>
<proteinExistence type="predicted"/>